<accession>A0ABD5X8B3</accession>
<dbReference type="EMBL" id="JBHSZQ010000015">
    <property type="protein sequence ID" value="MFC7126119.1"/>
    <property type="molecule type" value="Genomic_DNA"/>
</dbReference>
<gene>
    <name evidence="1" type="ORF">ACFQJ7_08735</name>
</gene>
<sequence length="164" mass="18619">MAPTKIKFRSDGSYREQLIKNEEPDSWIDIRIRVGEEYIYGGPDSYVTGFACGFVLNLLDSVSAMKTGERSIIELEYGPTWLTIDPVDQTAVRIAACRTYKGAMDSSERLEIDDDAVVSKEAWESEVLRTAREFHETVVDVNPDLQDQEVIADIRDRIDSFSEE</sequence>
<name>A0ABD5X8B3_9EURY</name>
<organism evidence="1 2">
    <name type="scientific">Halovenus rubra</name>
    <dbReference type="NCBI Taxonomy" id="869890"/>
    <lineage>
        <taxon>Archaea</taxon>
        <taxon>Methanobacteriati</taxon>
        <taxon>Methanobacteriota</taxon>
        <taxon>Stenosarchaea group</taxon>
        <taxon>Halobacteria</taxon>
        <taxon>Halobacteriales</taxon>
        <taxon>Haloarculaceae</taxon>
        <taxon>Halovenus</taxon>
    </lineage>
</organism>
<evidence type="ECO:0000313" key="1">
    <source>
        <dbReference type="EMBL" id="MFC7126119.1"/>
    </source>
</evidence>
<evidence type="ECO:0000313" key="2">
    <source>
        <dbReference type="Proteomes" id="UP001596414"/>
    </source>
</evidence>
<dbReference type="AlphaFoldDB" id="A0ABD5X8B3"/>
<reference evidence="1 2" key="1">
    <citation type="journal article" date="2014" name="Int. J. Syst. Evol. Microbiol.">
        <title>Complete genome sequence of Corynebacterium casei LMG S-19264T (=DSM 44701T), isolated from a smear-ripened cheese.</title>
        <authorList>
            <consortium name="US DOE Joint Genome Institute (JGI-PGF)"/>
            <person name="Walter F."/>
            <person name="Albersmeier A."/>
            <person name="Kalinowski J."/>
            <person name="Ruckert C."/>
        </authorList>
    </citation>
    <scope>NUCLEOTIDE SEQUENCE [LARGE SCALE GENOMIC DNA]</scope>
    <source>
        <strain evidence="1 2">CGMCC 4.7215</strain>
    </source>
</reference>
<protein>
    <submittedName>
        <fullName evidence="1">Uncharacterized protein</fullName>
    </submittedName>
</protein>
<proteinExistence type="predicted"/>
<dbReference type="RefSeq" id="WP_267638888.1">
    <property type="nucleotide sequence ID" value="NZ_JAODIY010000044.1"/>
</dbReference>
<comment type="caution">
    <text evidence="1">The sequence shown here is derived from an EMBL/GenBank/DDBJ whole genome shotgun (WGS) entry which is preliminary data.</text>
</comment>
<dbReference type="Proteomes" id="UP001596414">
    <property type="component" value="Unassembled WGS sequence"/>
</dbReference>